<gene>
    <name evidence="1" type="ORF">PoB_007568400</name>
</gene>
<sequence length="251" mass="28229">MKDNAAKDYTLRRKEQVVTMGVKASAKVDGETLQVGPQLLFQRLITVANRLSDELDLPSVFEYQLSCPPAALFDPSAASQESEKDIVDETSDIEYILNGVSLLHRIPWRRSDTFVAVGQTYVEYVQRMYMKPRIVFDGYNDGPSTKNATHLRRSCGVVAPTVRFNPEMVCSARKEHFLAKPNTKQAFVQYLGDVLEKDGCQVPMHKGMQIPSSSGLWFHVQSIKLQLSSGKTLICLCCCYTMQIYAAGHYF</sequence>
<dbReference type="Proteomes" id="UP000735302">
    <property type="component" value="Unassembled WGS sequence"/>
</dbReference>
<reference evidence="1 2" key="1">
    <citation type="journal article" date="2021" name="Elife">
        <title>Chloroplast acquisition without the gene transfer in kleptoplastic sea slugs, Plakobranchus ocellatus.</title>
        <authorList>
            <person name="Maeda T."/>
            <person name="Takahashi S."/>
            <person name="Yoshida T."/>
            <person name="Shimamura S."/>
            <person name="Takaki Y."/>
            <person name="Nagai Y."/>
            <person name="Toyoda A."/>
            <person name="Suzuki Y."/>
            <person name="Arimoto A."/>
            <person name="Ishii H."/>
            <person name="Satoh N."/>
            <person name="Nishiyama T."/>
            <person name="Hasebe M."/>
            <person name="Maruyama T."/>
            <person name="Minagawa J."/>
            <person name="Obokata J."/>
            <person name="Shigenobu S."/>
        </authorList>
    </citation>
    <scope>NUCLEOTIDE SEQUENCE [LARGE SCALE GENOMIC DNA]</scope>
</reference>
<proteinExistence type="predicted"/>
<organism evidence="1 2">
    <name type="scientific">Plakobranchus ocellatus</name>
    <dbReference type="NCBI Taxonomy" id="259542"/>
    <lineage>
        <taxon>Eukaryota</taxon>
        <taxon>Metazoa</taxon>
        <taxon>Spiralia</taxon>
        <taxon>Lophotrochozoa</taxon>
        <taxon>Mollusca</taxon>
        <taxon>Gastropoda</taxon>
        <taxon>Heterobranchia</taxon>
        <taxon>Euthyneura</taxon>
        <taxon>Panpulmonata</taxon>
        <taxon>Sacoglossa</taxon>
        <taxon>Placobranchoidea</taxon>
        <taxon>Plakobranchidae</taxon>
        <taxon>Plakobranchus</taxon>
    </lineage>
</organism>
<accession>A0AAV4DYA8</accession>
<dbReference type="AlphaFoldDB" id="A0AAV4DYA8"/>
<evidence type="ECO:0000313" key="2">
    <source>
        <dbReference type="Proteomes" id="UP000735302"/>
    </source>
</evidence>
<protein>
    <submittedName>
        <fullName evidence="1">Uncharacterized protein</fullName>
    </submittedName>
</protein>
<name>A0AAV4DYA8_9GAST</name>
<keyword evidence="2" id="KW-1185">Reference proteome</keyword>
<evidence type="ECO:0000313" key="1">
    <source>
        <dbReference type="EMBL" id="GFO49179.1"/>
    </source>
</evidence>
<dbReference type="EMBL" id="BLXT01008461">
    <property type="protein sequence ID" value="GFO49179.1"/>
    <property type="molecule type" value="Genomic_DNA"/>
</dbReference>
<comment type="caution">
    <text evidence="1">The sequence shown here is derived from an EMBL/GenBank/DDBJ whole genome shotgun (WGS) entry which is preliminary data.</text>
</comment>